<dbReference type="PANTHER" id="PTHR37937:SF1">
    <property type="entry name" value="CONJUGATIVE TRANSFER: DNA TRANSPORT"/>
    <property type="match status" value="1"/>
</dbReference>
<reference evidence="8 11" key="1">
    <citation type="submission" date="2017-11" db="EMBL/GenBank/DDBJ databases">
        <title>Genome sequence of Entomoplasma ellychniae ELCN-1 (ATCC 43707).</title>
        <authorList>
            <person name="Lo W.-S."/>
            <person name="Gasparich G.E."/>
            <person name="Kuo C.-H."/>
        </authorList>
    </citation>
    <scope>NUCLEOTIDE SEQUENCE [LARGE SCALE GENOMIC DNA]</scope>
    <source>
        <strain evidence="8 11">ELCN-1</strain>
    </source>
</reference>
<evidence type="ECO:0000256" key="3">
    <source>
        <dbReference type="ARBA" id="ARBA00022475"/>
    </source>
</evidence>
<dbReference type="InterPro" id="IPR051539">
    <property type="entry name" value="T4SS-coupling_protein"/>
</dbReference>
<keyword evidence="4 7" id="KW-0812">Transmembrane</keyword>
<accession>A0A8E2QVB5</accession>
<dbReference type="PANTHER" id="PTHR37937">
    <property type="entry name" value="CONJUGATIVE TRANSFER: DNA TRANSPORT"/>
    <property type="match status" value="1"/>
</dbReference>
<protein>
    <submittedName>
        <fullName evidence="8">Conjugation protein</fullName>
    </submittedName>
</protein>
<dbReference type="SUPFAM" id="SSF52540">
    <property type="entry name" value="P-loop containing nucleoside triphosphate hydrolases"/>
    <property type="match status" value="1"/>
</dbReference>
<evidence type="ECO:0000313" key="8">
    <source>
        <dbReference type="EMBL" id="PPE04341.1"/>
    </source>
</evidence>
<comment type="subcellular location">
    <subcellularLocation>
        <location evidence="1">Cell membrane</location>
        <topology evidence="1">Multi-pass membrane protein</topology>
    </subcellularLocation>
</comment>
<dbReference type="RefSeq" id="WP_104205498.1">
    <property type="nucleotide sequence ID" value="NZ_PHND01000001.1"/>
</dbReference>
<comment type="similarity">
    <text evidence="2">Belongs to the VirD4/TraG family.</text>
</comment>
<evidence type="ECO:0000256" key="4">
    <source>
        <dbReference type="ARBA" id="ARBA00022692"/>
    </source>
</evidence>
<dbReference type="InterPro" id="IPR027417">
    <property type="entry name" value="P-loop_NTPase"/>
</dbReference>
<dbReference type="CDD" id="cd01127">
    <property type="entry name" value="TrwB_TraG_TraD_VirD4"/>
    <property type="match status" value="2"/>
</dbReference>
<evidence type="ECO:0000256" key="7">
    <source>
        <dbReference type="SAM" id="Phobius"/>
    </source>
</evidence>
<evidence type="ECO:0000313" key="11">
    <source>
        <dbReference type="Proteomes" id="UP000239010"/>
    </source>
</evidence>
<dbReference type="EMBL" id="PHND01000001">
    <property type="protein sequence ID" value="PPE04698.1"/>
    <property type="molecule type" value="Genomic_DNA"/>
</dbReference>
<evidence type="ECO:0000256" key="5">
    <source>
        <dbReference type="ARBA" id="ARBA00022989"/>
    </source>
</evidence>
<dbReference type="EMBL" id="PHND01000001">
    <property type="protein sequence ID" value="PPE04627.1"/>
    <property type="molecule type" value="Genomic_DNA"/>
</dbReference>
<gene>
    <name evidence="8" type="ORF">EELLY_v1c00150</name>
    <name evidence="9" type="ORF">EELLY_v1c03070</name>
    <name evidence="10" type="ORF">EELLY_v1c03780</name>
</gene>
<evidence type="ECO:0000313" key="10">
    <source>
        <dbReference type="EMBL" id="PPE04698.1"/>
    </source>
</evidence>
<dbReference type="InterPro" id="IPR003688">
    <property type="entry name" value="TraG/VirD4"/>
</dbReference>
<proteinExistence type="inferred from homology"/>
<evidence type="ECO:0000313" key="9">
    <source>
        <dbReference type="EMBL" id="PPE04627.1"/>
    </source>
</evidence>
<feature type="transmembrane region" description="Helical" evidence="7">
    <location>
        <begin position="57"/>
        <end position="83"/>
    </location>
</feature>
<feature type="transmembrane region" description="Helical" evidence="7">
    <location>
        <begin position="12"/>
        <end position="37"/>
    </location>
</feature>
<dbReference type="Pfam" id="PF02534">
    <property type="entry name" value="T4SS-DNA_transf"/>
    <property type="match status" value="1"/>
</dbReference>
<dbReference type="AlphaFoldDB" id="A0A8E2QVB5"/>
<dbReference type="Proteomes" id="UP000239010">
    <property type="component" value="Unassembled WGS sequence"/>
</dbReference>
<keyword evidence="5 7" id="KW-1133">Transmembrane helix</keyword>
<organism evidence="8 11">
    <name type="scientific">Entomoplasma ellychniae</name>
    <dbReference type="NCBI Taxonomy" id="2114"/>
    <lineage>
        <taxon>Bacteria</taxon>
        <taxon>Bacillati</taxon>
        <taxon>Mycoplasmatota</taxon>
        <taxon>Mollicutes</taxon>
        <taxon>Entomoplasmatales</taxon>
        <taxon>Entomoplasmataceae</taxon>
        <taxon>Entomoplasma</taxon>
    </lineage>
</organism>
<evidence type="ECO:0000256" key="2">
    <source>
        <dbReference type="ARBA" id="ARBA00008806"/>
    </source>
</evidence>
<sequence>MKLQLWNKIIKRFFLWQLLLAIPIAILIWFCITALLGAMSSKTPFNLFFVLTGKFNLMWPIFIGVMIFVLMLFLNWALAITIYSKFWRSGYRQHIDTKDITASKLVIDDRNIIDDEPKWKTQNGSIYDIKVKQSKDSMQNFNESLQIELNKLKSGFVVRNVWDAKAKVLNTSAASDVNGFVLGDPGSGKTAGIILPTIIYNIKLKNKSSMIINDPKGELYQKTSKTFIENGYEVKTFNLQEPNKSDAWNPLTSIFEIWQKYLHPTSEIDNSRKLGQVSEPKAMIQSHCNLARCYTHFSLSCKECIENLVNDHYIESNPNWYIGFIKITNENKNESFDVYFSSQSEMENWITQEKRKLKGETFGQIAELASSLYTTPDPKNEFFYSAAREFFEGTLQFMLALNAKYPKMVTIDNFNLKSIRKILSNKNKFFEKISQHSYDVEKAQKLLIEIKNQNKSSKKVQELESFISKNTLSENDWQTRLADVTITFKKDPGNVENWWKTLTNDLIIFDNIELENIICQNTINVEDAIKKPTVIFLIVPDNKKAYVSLVSLFVGQIYAELISIASKRANLALERKVLFILEEFGSMNKIDQFISAFSICRSRNINILICLQKESQLTEKYGINNTKSILGNCQLNYFVSSTERDDYEKYSKSFGIRAELKRSYNTRDNEASESLDKTALISADELQQLPKPLVAILLNDKKYISYLLPSWIGENEYIDYYGKKVYDHSPIENNFIKKKTMLYSEKYEIDLWNELKNIIKQTEEQQIGKTKPEVKIMVDENSNITKVKEIHVLDDRNLTELIEQLNDLRNQNNITPEIRRKIVELRAAIIKKQRINN</sequence>
<keyword evidence="6 7" id="KW-0472">Membrane</keyword>
<dbReference type="EMBL" id="PHND01000001">
    <property type="protein sequence ID" value="PPE04341.1"/>
    <property type="molecule type" value="Genomic_DNA"/>
</dbReference>
<evidence type="ECO:0000256" key="1">
    <source>
        <dbReference type="ARBA" id="ARBA00004651"/>
    </source>
</evidence>
<keyword evidence="3" id="KW-1003">Cell membrane</keyword>
<dbReference type="GO" id="GO:0005886">
    <property type="term" value="C:plasma membrane"/>
    <property type="evidence" value="ECO:0007669"/>
    <property type="project" value="UniProtKB-SubCell"/>
</dbReference>
<evidence type="ECO:0000256" key="6">
    <source>
        <dbReference type="ARBA" id="ARBA00023136"/>
    </source>
</evidence>
<comment type="caution">
    <text evidence="8">The sequence shown here is derived from an EMBL/GenBank/DDBJ whole genome shotgun (WGS) entry which is preliminary data.</text>
</comment>
<dbReference type="Gene3D" id="3.40.50.300">
    <property type="entry name" value="P-loop containing nucleotide triphosphate hydrolases"/>
    <property type="match status" value="2"/>
</dbReference>
<keyword evidence="11" id="KW-1185">Reference proteome</keyword>
<name>A0A8E2QVB5_9MOLU</name>